<evidence type="ECO:0000313" key="2">
    <source>
        <dbReference type="Proteomes" id="UP000033103"/>
    </source>
</evidence>
<reference evidence="1 2" key="1">
    <citation type="journal article" date="2012" name="BMC Genomics">
        <title>Genomic sequence analysis and characterization of Sneathia amnii sp. nov.</title>
        <authorList>
            <consortium name="Vaginal Microbiome Consortium (additional members)"/>
            <person name="Harwich M.D.Jr."/>
            <person name="Serrano M.G."/>
            <person name="Fettweis J.M."/>
            <person name="Alves J.M."/>
            <person name="Reimers M.A."/>
            <person name="Buck G.A."/>
            <person name="Jefferson K.K."/>
        </authorList>
    </citation>
    <scope>NUCLEOTIDE SEQUENCE [LARGE SCALE GENOMIC DNA]</scope>
    <source>
        <strain evidence="1 2">SN35</strain>
    </source>
</reference>
<proteinExistence type="predicted"/>
<dbReference type="STRING" id="187101.VC03_02885"/>
<dbReference type="Proteomes" id="UP000033103">
    <property type="component" value="Chromosome"/>
</dbReference>
<dbReference type="RefSeq" id="WP_046328585.1">
    <property type="nucleotide sequence ID" value="NZ_CP011280.1"/>
</dbReference>
<dbReference type="AlphaFoldDB" id="A0A0E3UTU0"/>
<dbReference type="EMBL" id="CP011280">
    <property type="protein sequence ID" value="AKC95479.1"/>
    <property type="molecule type" value="Genomic_DNA"/>
</dbReference>
<organism evidence="1 2">
    <name type="scientific">Sneathia vaginalis</name>
    <dbReference type="NCBI Taxonomy" id="187101"/>
    <lineage>
        <taxon>Bacteria</taxon>
        <taxon>Fusobacteriati</taxon>
        <taxon>Fusobacteriota</taxon>
        <taxon>Fusobacteriia</taxon>
        <taxon>Fusobacteriales</taxon>
        <taxon>Leptotrichiaceae</taxon>
        <taxon>Sneathia</taxon>
    </lineage>
</organism>
<accession>A0A0E3UTU0</accession>
<keyword evidence="2" id="KW-1185">Reference proteome</keyword>
<dbReference type="KEGG" id="sns:VC03_02885"/>
<name>A0A0E3UTU0_9FUSO</name>
<dbReference type="Pfam" id="PF20765">
    <property type="entry name" value="Phage_tail_terminator_8"/>
    <property type="match status" value="1"/>
</dbReference>
<sequence length="252" mass="28717">MNLIEIKSNLAQYIKSKNKDITVYSEDKTQGIKYPCMFINLIESSNLKIANINYGKVYTLDLIYIEQAIPRDNYSSIEDILNKIKIDNDSVYIEHQESTIVDKVLHHQIEVTVVNDNLNNIETSNPTYKLVVDTLKSLGDNVFYQVGNLKELKNGIFVVEPTSVETSNTSINGKKEYTRNITIRYATTNETIINSDVASILEDKIDILLKKVLQTNKIIKANYELELNNISGEYKGIPVATYQANLEIVERK</sequence>
<evidence type="ECO:0000313" key="1">
    <source>
        <dbReference type="EMBL" id="AKC95479.1"/>
    </source>
</evidence>
<dbReference type="HOGENOM" id="CLU_1114544_0_0_0"/>
<protein>
    <submittedName>
        <fullName evidence="1">Uncharacterized protein</fullName>
    </submittedName>
</protein>
<dbReference type="InterPro" id="IPR049254">
    <property type="entry name" value="Phage_tail_terminator"/>
</dbReference>
<gene>
    <name evidence="1" type="ORF">VC03_02885</name>
</gene>
<dbReference type="PATRIC" id="fig|1069640.6.peg.560"/>